<reference evidence="3 4" key="1">
    <citation type="submission" date="2021-01" db="EMBL/GenBank/DDBJ databases">
        <title>Whole genome shotgun sequence of Catellatospora chokoriensis NBRC 107358.</title>
        <authorList>
            <person name="Komaki H."/>
            <person name="Tamura T."/>
        </authorList>
    </citation>
    <scope>NUCLEOTIDE SEQUENCE [LARGE SCALE GENOMIC DNA]</scope>
    <source>
        <strain evidence="3 4">NBRC 107358</strain>
    </source>
</reference>
<evidence type="ECO:0000256" key="1">
    <source>
        <dbReference type="SAM" id="MobiDB-lite"/>
    </source>
</evidence>
<accession>A0A8J3JX23</accession>
<comment type="caution">
    <text evidence="3">The sequence shown here is derived from an EMBL/GenBank/DDBJ whole genome shotgun (WGS) entry which is preliminary data.</text>
</comment>
<dbReference type="PROSITE" id="PS51257">
    <property type="entry name" value="PROKAR_LIPOPROTEIN"/>
    <property type="match status" value="1"/>
</dbReference>
<evidence type="ECO:0000313" key="4">
    <source>
        <dbReference type="Proteomes" id="UP000619293"/>
    </source>
</evidence>
<proteinExistence type="predicted"/>
<gene>
    <name evidence="3" type="ORF">Cch02nite_00420</name>
</gene>
<protein>
    <recommendedName>
        <fullName evidence="2">Glucose/Sorbosone dehydrogenase domain-containing protein</fullName>
    </recommendedName>
</protein>
<sequence>MNARKIALAGESILVAILLTVLGVIAACQHTAGPVLPATSAPLGPVITEPEHDGQLLSGADVHMETSPMQDVDAGSEHVCTDWEIWTVQPHERVWFADCISGVQKTHTHFGDGVFENAFATRRDLPGDRDYELRVRHKDSSGNPATEWSPYTTRPFRTDKERKPLPGAPQWVVAQPGYKVEEVASGFELPVNIAMVPSHAIAPDKPMFYVTELYGTIKVVRGDLKVGVYAKNLLNWDPYADFPGTGEIGLTGIVVEPTTGDVFASMLYKAGLEFFPKVVRIHSEDGGLTGKTVTTVLDLKDDPLVASHQISNLTIGPDGKLYIHIGDGFAPEKARDLTDARGKVLRVNLDGTAPEDNPFYDPVDKSKVKDLVFASGFRNPFGGAWRAADGQHYSVENGSTNNDRLARILKGADYGWNSNTSSLKKKALYNWAPTHAPVGITFIQKEGNQTAGFPDSKLGNAFVSESGPTYGTGPQLRGKRIVEFTFGKDGSVSKPKTLVEYNGYGKTTVAGIAAGPDGLYFSGLYPDQGYNPVLPTAKIYRVRYAPQAAGAKPKPVAAKESCTDGDLQVLARASKTEVKSGVPVGFTLVLKNLSKHTCNRDIGADAQELFLMHGTDKVWSSDHCGAPTGKQVTALAAGREMVFTVAWNGKSSSACAKNQVRVATGPAPAAGSYQLFARVGTDRSVPVSIKIK</sequence>
<dbReference type="EMBL" id="BONG01000001">
    <property type="protein sequence ID" value="GIF86598.1"/>
    <property type="molecule type" value="Genomic_DNA"/>
</dbReference>
<keyword evidence="4" id="KW-1185">Reference proteome</keyword>
<feature type="compositionally biased region" description="Polar residues" evidence="1">
    <location>
        <begin position="141"/>
        <end position="152"/>
    </location>
</feature>
<dbReference type="Pfam" id="PF07995">
    <property type="entry name" value="GSDH"/>
    <property type="match status" value="1"/>
</dbReference>
<dbReference type="PANTHER" id="PTHR19328">
    <property type="entry name" value="HEDGEHOG-INTERACTING PROTEIN"/>
    <property type="match status" value="1"/>
</dbReference>
<dbReference type="PANTHER" id="PTHR19328:SF13">
    <property type="entry name" value="HIPL1 PROTEIN"/>
    <property type="match status" value="1"/>
</dbReference>
<dbReference type="Proteomes" id="UP000619293">
    <property type="component" value="Unassembled WGS sequence"/>
</dbReference>
<dbReference type="InterPro" id="IPR011041">
    <property type="entry name" value="Quinoprot_gluc/sorb_DH_b-prop"/>
</dbReference>
<feature type="region of interest" description="Disordered" evidence="1">
    <location>
        <begin position="136"/>
        <end position="168"/>
    </location>
</feature>
<dbReference type="InterPro" id="IPR012938">
    <property type="entry name" value="Glc/Sorbosone_DH"/>
</dbReference>
<name>A0A8J3JX23_9ACTN</name>
<dbReference type="Gene3D" id="2.120.10.30">
    <property type="entry name" value="TolB, C-terminal domain"/>
    <property type="match status" value="1"/>
</dbReference>
<dbReference type="InterPro" id="IPR011042">
    <property type="entry name" value="6-blade_b-propeller_TolB-like"/>
</dbReference>
<dbReference type="AlphaFoldDB" id="A0A8J3JX23"/>
<feature type="domain" description="Glucose/Sorbosone dehydrogenase" evidence="2">
    <location>
        <begin position="200"/>
        <end position="422"/>
    </location>
</feature>
<dbReference type="RefSeq" id="WP_191841080.1">
    <property type="nucleotide sequence ID" value="NZ_BAAALB010000004.1"/>
</dbReference>
<evidence type="ECO:0000313" key="3">
    <source>
        <dbReference type="EMBL" id="GIF86598.1"/>
    </source>
</evidence>
<evidence type="ECO:0000259" key="2">
    <source>
        <dbReference type="Pfam" id="PF07995"/>
    </source>
</evidence>
<organism evidence="3 4">
    <name type="scientific">Catellatospora chokoriensis</name>
    <dbReference type="NCBI Taxonomy" id="310353"/>
    <lineage>
        <taxon>Bacteria</taxon>
        <taxon>Bacillati</taxon>
        <taxon>Actinomycetota</taxon>
        <taxon>Actinomycetes</taxon>
        <taxon>Micromonosporales</taxon>
        <taxon>Micromonosporaceae</taxon>
        <taxon>Catellatospora</taxon>
    </lineage>
</organism>
<dbReference type="SUPFAM" id="SSF50952">
    <property type="entry name" value="Soluble quinoprotein glucose dehydrogenase"/>
    <property type="match status" value="1"/>
</dbReference>